<keyword evidence="5 6" id="KW-0472">Membrane</keyword>
<evidence type="ECO:0000256" key="2">
    <source>
        <dbReference type="ARBA" id="ARBA00022475"/>
    </source>
</evidence>
<feature type="transmembrane region" description="Helical" evidence="6">
    <location>
        <begin position="12"/>
        <end position="33"/>
    </location>
</feature>
<evidence type="ECO:0000313" key="8">
    <source>
        <dbReference type="EMBL" id="OAF05779.1"/>
    </source>
</evidence>
<sequence>MEPWLVVTRFVHYGASLVLFGLALFPLYSHGLVASRSAGSRAAALSLPVSLLVLISGILWFIGVATSMTEAEMSWETAGLMLTETSFGAVSLLRLGAAITAIGILTWLLRGSPRKLGLPLVAICAVLLGSLAGVGHTQIEDGQAWAVHILSDALHLLGAGAWLGGLVGLLGLIVTSLYGEMATDRRACEAALNFSTMGYIAVATLVASGLINSWFLVSSVTNLITTSYGRLLLLKLVLFAVMVGLAGFNRFFVVPALLHSTATGPVLRRLLINVAAEQSLGFAIVLIVSLLGIIEPATTS</sequence>
<accession>A0A176YIX1</accession>
<name>A0A176YIX1_9BRAD</name>
<organism evidence="8 9">
    <name type="scientific">Bradyrhizobium centrolobii</name>
    <dbReference type="NCBI Taxonomy" id="1505087"/>
    <lineage>
        <taxon>Bacteria</taxon>
        <taxon>Pseudomonadati</taxon>
        <taxon>Pseudomonadota</taxon>
        <taxon>Alphaproteobacteria</taxon>
        <taxon>Hyphomicrobiales</taxon>
        <taxon>Nitrobacteraceae</taxon>
        <taxon>Bradyrhizobium</taxon>
    </lineage>
</organism>
<feature type="transmembrane region" description="Helical" evidence="6">
    <location>
        <begin position="116"/>
        <end position="134"/>
    </location>
</feature>
<feature type="transmembrane region" description="Helical" evidence="6">
    <location>
        <begin position="45"/>
        <end position="66"/>
    </location>
</feature>
<dbReference type="Proteomes" id="UP000076959">
    <property type="component" value="Unassembled WGS sequence"/>
</dbReference>
<dbReference type="InterPro" id="IPR047689">
    <property type="entry name" value="CopD"/>
</dbReference>
<dbReference type="PANTHER" id="PTHR34820:SF4">
    <property type="entry name" value="INNER MEMBRANE PROTEIN YEBZ"/>
    <property type="match status" value="1"/>
</dbReference>
<evidence type="ECO:0000256" key="3">
    <source>
        <dbReference type="ARBA" id="ARBA00022692"/>
    </source>
</evidence>
<dbReference type="GO" id="GO:0005886">
    <property type="term" value="C:plasma membrane"/>
    <property type="evidence" value="ECO:0007669"/>
    <property type="project" value="UniProtKB-SubCell"/>
</dbReference>
<gene>
    <name evidence="8" type="ORF">AYJ54_02480</name>
</gene>
<evidence type="ECO:0000256" key="1">
    <source>
        <dbReference type="ARBA" id="ARBA00004651"/>
    </source>
</evidence>
<dbReference type="Pfam" id="PF05425">
    <property type="entry name" value="CopD"/>
    <property type="match status" value="1"/>
</dbReference>
<dbReference type="AlphaFoldDB" id="A0A176YIX1"/>
<feature type="transmembrane region" description="Helical" evidence="6">
    <location>
        <begin position="236"/>
        <end position="258"/>
    </location>
</feature>
<dbReference type="InterPro" id="IPR032694">
    <property type="entry name" value="CopC/D"/>
</dbReference>
<evidence type="ECO:0000256" key="5">
    <source>
        <dbReference type="ARBA" id="ARBA00023136"/>
    </source>
</evidence>
<feature type="transmembrane region" description="Helical" evidence="6">
    <location>
        <begin position="270"/>
        <end position="294"/>
    </location>
</feature>
<evidence type="ECO:0000256" key="4">
    <source>
        <dbReference type="ARBA" id="ARBA00022989"/>
    </source>
</evidence>
<keyword evidence="2" id="KW-1003">Cell membrane</keyword>
<dbReference type="NCBIfam" id="NF033808">
    <property type="entry name" value="copper_CopD"/>
    <property type="match status" value="1"/>
</dbReference>
<dbReference type="OrthoDB" id="8141337at2"/>
<comment type="subcellular location">
    <subcellularLocation>
        <location evidence="1">Cell membrane</location>
        <topology evidence="1">Multi-pass membrane protein</topology>
    </subcellularLocation>
</comment>
<dbReference type="GO" id="GO:0006825">
    <property type="term" value="P:copper ion transport"/>
    <property type="evidence" value="ECO:0007669"/>
    <property type="project" value="InterPro"/>
</dbReference>
<keyword evidence="4 6" id="KW-1133">Transmembrane helix</keyword>
<keyword evidence="3 6" id="KW-0812">Transmembrane</keyword>
<protein>
    <recommendedName>
        <fullName evidence="7">Copper resistance protein D domain-containing protein</fullName>
    </recommendedName>
</protein>
<reference evidence="8 9" key="1">
    <citation type="submission" date="2016-03" db="EMBL/GenBank/DDBJ databases">
        <title>Draft Genome Sequence of the Strain BR 10245 (Bradyrhizobium sp.) isolated from nodules of Centrolobium paraense.</title>
        <authorList>
            <person name="Simoes-Araujo J.L.Sr."/>
            <person name="Barauna A.C."/>
            <person name="Silva K."/>
            <person name="Zilli J.E."/>
        </authorList>
    </citation>
    <scope>NUCLEOTIDE SEQUENCE [LARGE SCALE GENOMIC DNA]</scope>
    <source>
        <strain evidence="8 9">BR 10245</strain>
    </source>
</reference>
<dbReference type="EMBL" id="LUUB01000079">
    <property type="protein sequence ID" value="OAF05779.1"/>
    <property type="molecule type" value="Genomic_DNA"/>
</dbReference>
<feature type="transmembrane region" description="Helical" evidence="6">
    <location>
        <begin position="190"/>
        <end position="216"/>
    </location>
</feature>
<keyword evidence="9" id="KW-1185">Reference proteome</keyword>
<evidence type="ECO:0000256" key="6">
    <source>
        <dbReference type="SAM" id="Phobius"/>
    </source>
</evidence>
<evidence type="ECO:0000313" key="9">
    <source>
        <dbReference type="Proteomes" id="UP000076959"/>
    </source>
</evidence>
<dbReference type="RefSeq" id="WP_063704109.1">
    <property type="nucleotide sequence ID" value="NZ_LUUB01000079.1"/>
</dbReference>
<dbReference type="InterPro" id="IPR008457">
    <property type="entry name" value="Cu-R_CopD_dom"/>
</dbReference>
<feature type="transmembrane region" description="Helical" evidence="6">
    <location>
        <begin position="86"/>
        <end position="109"/>
    </location>
</feature>
<comment type="caution">
    <text evidence="8">The sequence shown here is derived from an EMBL/GenBank/DDBJ whole genome shotgun (WGS) entry which is preliminary data.</text>
</comment>
<dbReference type="STRING" id="1505087.AYJ54_02480"/>
<evidence type="ECO:0000259" key="7">
    <source>
        <dbReference type="Pfam" id="PF05425"/>
    </source>
</evidence>
<feature type="domain" description="Copper resistance protein D" evidence="7">
    <location>
        <begin position="193"/>
        <end position="291"/>
    </location>
</feature>
<dbReference type="PANTHER" id="PTHR34820">
    <property type="entry name" value="INNER MEMBRANE PROTEIN YEBZ"/>
    <property type="match status" value="1"/>
</dbReference>
<proteinExistence type="predicted"/>
<feature type="transmembrane region" description="Helical" evidence="6">
    <location>
        <begin position="154"/>
        <end position="178"/>
    </location>
</feature>